<dbReference type="Gene3D" id="1.10.10.10">
    <property type="entry name" value="Winged helix-like DNA-binding domain superfamily/Winged helix DNA-binding domain"/>
    <property type="match status" value="1"/>
</dbReference>
<feature type="DNA-binding region" description="OmpR/PhoB-type" evidence="7">
    <location>
        <begin position="122"/>
        <end position="219"/>
    </location>
</feature>
<evidence type="ECO:0000313" key="10">
    <source>
        <dbReference type="EMBL" id="KUF12564.1"/>
    </source>
</evidence>
<dbReference type="Pfam" id="PF00486">
    <property type="entry name" value="Trans_reg_C"/>
    <property type="match status" value="1"/>
</dbReference>
<dbReference type="GO" id="GO:0006355">
    <property type="term" value="P:regulation of DNA-templated transcription"/>
    <property type="evidence" value="ECO:0007669"/>
    <property type="project" value="InterPro"/>
</dbReference>
<feature type="domain" description="OmpR/PhoB-type" evidence="9">
    <location>
        <begin position="122"/>
        <end position="219"/>
    </location>
</feature>
<evidence type="ECO:0000256" key="7">
    <source>
        <dbReference type="PROSITE-ProRule" id="PRU01091"/>
    </source>
</evidence>
<dbReference type="SUPFAM" id="SSF46894">
    <property type="entry name" value="C-terminal effector domain of the bipartite response regulators"/>
    <property type="match status" value="1"/>
</dbReference>
<dbReference type="Gene3D" id="3.40.50.2300">
    <property type="match status" value="1"/>
</dbReference>
<evidence type="ECO:0000256" key="2">
    <source>
        <dbReference type="ARBA" id="ARBA00023012"/>
    </source>
</evidence>
<dbReference type="RefSeq" id="WP_058860508.1">
    <property type="nucleotide sequence ID" value="NZ_LPXO01000001.1"/>
</dbReference>
<dbReference type="GO" id="GO:0005829">
    <property type="term" value="C:cytosol"/>
    <property type="evidence" value="ECO:0007669"/>
    <property type="project" value="TreeGrafter"/>
</dbReference>
<dbReference type="OrthoDB" id="7873839at2"/>
<dbReference type="Proteomes" id="UP000054396">
    <property type="component" value="Unassembled WGS sequence"/>
</dbReference>
<protein>
    <recommendedName>
        <fullName evidence="12">Transcriptional regulator</fullName>
    </recommendedName>
</protein>
<dbReference type="InterPro" id="IPR001789">
    <property type="entry name" value="Sig_transdc_resp-reg_receiver"/>
</dbReference>
<name>A0A0W7WPZ0_9RHOB</name>
<accession>A0A0W7WPZ0</accession>
<evidence type="ECO:0000256" key="3">
    <source>
        <dbReference type="ARBA" id="ARBA00023015"/>
    </source>
</evidence>
<keyword evidence="2" id="KW-0902">Two-component regulatory system</keyword>
<evidence type="ECO:0000256" key="1">
    <source>
        <dbReference type="ARBA" id="ARBA00022553"/>
    </source>
</evidence>
<evidence type="ECO:0000256" key="6">
    <source>
        <dbReference type="PROSITE-ProRule" id="PRU00169"/>
    </source>
</evidence>
<keyword evidence="11" id="KW-1185">Reference proteome</keyword>
<dbReference type="GO" id="GO:0000156">
    <property type="term" value="F:phosphorelay response regulator activity"/>
    <property type="evidence" value="ECO:0007669"/>
    <property type="project" value="TreeGrafter"/>
</dbReference>
<dbReference type="InterPro" id="IPR001867">
    <property type="entry name" value="OmpR/PhoB-type_DNA-bd"/>
</dbReference>
<dbReference type="SUPFAM" id="SSF52172">
    <property type="entry name" value="CheY-like"/>
    <property type="match status" value="1"/>
</dbReference>
<dbReference type="PROSITE" id="PS51755">
    <property type="entry name" value="OMPR_PHOB"/>
    <property type="match status" value="1"/>
</dbReference>
<dbReference type="InterPro" id="IPR016032">
    <property type="entry name" value="Sig_transdc_resp-reg_C-effctor"/>
</dbReference>
<dbReference type="AlphaFoldDB" id="A0A0W7WPZ0"/>
<dbReference type="InterPro" id="IPR039420">
    <property type="entry name" value="WalR-like"/>
</dbReference>
<sequence>MRYLIAETSWATMELAQDLSGTGPLVTRTDRPEDLQHFLRLGGLDLVVLDAAQLGRDGVSLPALRHGAPSVPVALVAASTDPRQVSHWLEAGADMVITPDMPLAEVSARLLALARRAHGRGTETLRYGALQIDLRRRRVTLRETPVKLSPKVYEILEYLSLRPGRLVTRSELLGHVYGYENEPDSRVFDVYMCNLRACLTTAEGVDIETVRGAGFRFSVRGGDAALAA</sequence>
<keyword evidence="3" id="KW-0805">Transcription regulation</keyword>
<evidence type="ECO:0000259" key="9">
    <source>
        <dbReference type="PROSITE" id="PS51755"/>
    </source>
</evidence>
<organism evidence="10 11">
    <name type="scientific">Pseudoponticoccus marisrubri</name>
    <dbReference type="NCBI Taxonomy" id="1685382"/>
    <lineage>
        <taxon>Bacteria</taxon>
        <taxon>Pseudomonadati</taxon>
        <taxon>Pseudomonadota</taxon>
        <taxon>Alphaproteobacteria</taxon>
        <taxon>Rhodobacterales</taxon>
        <taxon>Roseobacteraceae</taxon>
        <taxon>Pseudoponticoccus</taxon>
    </lineage>
</organism>
<evidence type="ECO:0000313" key="11">
    <source>
        <dbReference type="Proteomes" id="UP000054396"/>
    </source>
</evidence>
<keyword evidence="4 7" id="KW-0238">DNA-binding</keyword>
<dbReference type="SMART" id="SM00862">
    <property type="entry name" value="Trans_reg_C"/>
    <property type="match status" value="1"/>
</dbReference>
<dbReference type="GO" id="GO:0000976">
    <property type="term" value="F:transcription cis-regulatory region binding"/>
    <property type="evidence" value="ECO:0007669"/>
    <property type="project" value="TreeGrafter"/>
</dbReference>
<dbReference type="GO" id="GO:0032993">
    <property type="term" value="C:protein-DNA complex"/>
    <property type="evidence" value="ECO:0007669"/>
    <property type="project" value="TreeGrafter"/>
</dbReference>
<dbReference type="PANTHER" id="PTHR48111">
    <property type="entry name" value="REGULATOR OF RPOS"/>
    <property type="match status" value="1"/>
</dbReference>
<dbReference type="InterPro" id="IPR011006">
    <property type="entry name" value="CheY-like_superfamily"/>
</dbReference>
<dbReference type="InterPro" id="IPR036388">
    <property type="entry name" value="WH-like_DNA-bd_sf"/>
</dbReference>
<evidence type="ECO:0000256" key="4">
    <source>
        <dbReference type="ARBA" id="ARBA00023125"/>
    </source>
</evidence>
<feature type="modified residue" description="4-aspartylphosphate" evidence="6">
    <location>
        <position position="50"/>
    </location>
</feature>
<reference evidence="10 11" key="1">
    <citation type="submission" date="2015-12" db="EMBL/GenBank/DDBJ databases">
        <authorList>
            <person name="Shamseldin A."/>
            <person name="Moawad H."/>
            <person name="Abd El-Rahim W.M."/>
            <person name="Sadowsky M.J."/>
        </authorList>
    </citation>
    <scope>NUCLEOTIDE SEQUENCE [LARGE SCALE GENOMIC DNA]</scope>
    <source>
        <strain evidence="10 11">SJ5A-1</strain>
    </source>
</reference>
<keyword evidence="5" id="KW-0804">Transcription</keyword>
<dbReference type="STRING" id="1685382.AVJ23_02220"/>
<dbReference type="PANTHER" id="PTHR48111:SF1">
    <property type="entry name" value="TWO-COMPONENT RESPONSE REGULATOR ORR33"/>
    <property type="match status" value="1"/>
</dbReference>
<dbReference type="CDD" id="cd00383">
    <property type="entry name" value="trans_reg_C"/>
    <property type="match status" value="1"/>
</dbReference>
<feature type="domain" description="Response regulatory" evidence="8">
    <location>
        <begin position="2"/>
        <end position="114"/>
    </location>
</feature>
<dbReference type="PROSITE" id="PS50110">
    <property type="entry name" value="RESPONSE_REGULATORY"/>
    <property type="match status" value="1"/>
</dbReference>
<evidence type="ECO:0000259" key="8">
    <source>
        <dbReference type="PROSITE" id="PS50110"/>
    </source>
</evidence>
<comment type="caution">
    <text evidence="10">The sequence shown here is derived from an EMBL/GenBank/DDBJ whole genome shotgun (WGS) entry which is preliminary data.</text>
</comment>
<dbReference type="EMBL" id="LPXO01000001">
    <property type="protein sequence ID" value="KUF12564.1"/>
    <property type="molecule type" value="Genomic_DNA"/>
</dbReference>
<proteinExistence type="predicted"/>
<keyword evidence="1 6" id="KW-0597">Phosphoprotein</keyword>
<evidence type="ECO:0008006" key="12">
    <source>
        <dbReference type="Google" id="ProtNLM"/>
    </source>
</evidence>
<evidence type="ECO:0000256" key="5">
    <source>
        <dbReference type="ARBA" id="ARBA00023163"/>
    </source>
</evidence>
<gene>
    <name evidence="10" type="ORF">AVJ23_02220</name>
</gene>